<gene>
    <name evidence="9" type="ORF">H206_02709</name>
</gene>
<evidence type="ECO:0000256" key="4">
    <source>
        <dbReference type="ARBA" id="ARBA00023012"/>
    </source>
</evidence>
<evidence type="ECO:0000256" key="2">
    <source>
        <dbReference type="ARBA" id="ARBA00012438"/>
    </source>
</evidence>
<feature type="domain" description="Response regulatory" evidence="8">
    <location>
        <begin position="737"/>
        <end position="853"/>
    </location>
</feature>
<keyword evidence="10" id="KW-1185">Reference proteome</keyword>
<dbReference type="InterPro" id="IPR001789">
    <property type="entry name" value="Sig_transdc_resp-reg_receiver"/>
</dbReference>
<feature type="coiled-coil region" evidence="6">
    <location>
        <begin position="82"/>
        <end position="165"/>
    </location>
</feature>
<evidence type="ECO:0000256" key="3">
    <source>
        <dbReference type="ARBA" id="ARBA00022553"/>
    </source>
</evidence>
<dbReference type="EMBL" id="MTKO01000118">
    <property type="protein sequence ID" value="RWX43528.1"/>
    <property type="molecule type" value="Genomic_DNA"/>
</dbReference>
<dbReference type="FunFam" id="3.30.565.10:FF:000010">
    <property type="entry name" value="Sensor histidine kinase RcsC"/>
    <property type="match status" value="1"/>
</dbReference>
<dbReference type="CDD" id="cd00082">
    <property type="entry name" value="HisKA"/>
    <property type="match status" value="1"/>
</dbReference>
<dbReference type="AlphaFoldDB" id="A0A444IRK8"/>
<reference evidence="9 10" key="1">
    <citation type="submission" date="2017-01" db="EMBL/GenBank/DDBJ databases">
        <title>The cable genome- insights into the physiology and evolution of filamentous bacteria capable of sulfide oxidation via long distance electron transfer.</title>
        <authorList>
            <person name="Schreiber L."/>
            <person name="Bjerg J.T."/>
            <person name="Boggild A."/>
            <person name="Van De Vossenberg J."/>
            <person name="Meysman F."/>
            <person name="Nielsen L.P."/>
            <person name="Schramm A."/>
            <person name="Kjeldsen K.U."/>
        </authorList>
    </citation>
    <scope>NUCLEOTIDE SEQUENCE [LARGE SCALE GENOMIC DNA]</scope>
    <source>
        <strain evidence="9">MCF</strain>
    </source>
</reference>
<dbReference type="Proteomes" id="UP000287853">
    <property type="component" value="Unassembled WGS sequence"/>
</dbReference>
<feature type="modified residue" description="4-aspartylphosphate" evidence="5">
    <location>
        <position position="786"/>
    </location>
</feature>
<dbReference type="InterPro" id="IPR036097">
    <property type="entry name" value="HisK_dim/P_sf"/>
</dbReference>
<dbReference type="SUPFAM" id="SSF47384">
    <property type="entry name" value="Homodimeric domain of signal transducing histidine kinase"/>
    <property type="match status" value="1"/>
</dbReference>
<dbReference type="Gene3D" id="3.40.50.2300">
    <property type="match status" value="3"/>
</dbReference>
<dbReference type="EC" id="2.7.13.3" evidence="2"/>
<dbReference type="CDD" id="cd16922">
    <property type="entry name" value="HATPase_EvgS-ArcB-TorS-like"/>
    <property type="match status" value="1"/>
</dbReference>
<dbReference type="SMART" id="SM00387">
    <property type="entry name" value="HATPase_c"/>
    <property type="match status" value="1"/>
</dbReference>
<keyword evidence="9" id="KW-0418">Kinase</keyword>
<evidence type="ECO:0000256" key="1">
    <source>
        <dbReference type="ARBA" id="ARBA00000085"/>
    </source>
</evidence>
<dbReference type="InterPro" id="IPR003661">
    <property type="entry name" value="HisK_dim/P_dom"/>
</dbReference>
<dbReference type="CDD" id="cd17546">
    <property type="entry name" value="REC_hyHK_CKI1_RcsC-like"/>
    <property type="match status" value="1"/>
</dbReference>
<keyword evidence="6" id="KW-0175">Coiled coil</keyword>
<evidence type="ECO:0000313" key="10">
    <source>
        <dbReference type="Proteomes" id="UP000287853"/>
    </source>
</evidence>
<dbReference type="PRINTS" id="PR00344">
    <property type="entry name" value="BCTRLSENSOR"/>
</dbReference>
<comment type="caution">
    <text evidence="9">The sequence shown here is derived from an EMBL/GenBank/DDBJ whole genome shotgun (WGS) entry which is preliminary data.</text>
</comment>
<dbReference type="PANTHER" id="PTHR45339:SF1">
    <property type="entry name" value="HYBRID SIGNAL TRANSDUCTION HISTIDINE KINASE J"/>
    <property type="match status" value="1"/>
</dbReference>
<dbReference type="InterPro" id="IPR029016">
    <property type="entry name" value="GAF-like_dom_sf"/>
</dbReference>
<evidence type="ECO:0000256" key="6">
    <source>
        <dbReference type="SAM" id="Coils"/>
    </source>
</evidence>
<accession>A0A444IRK8</accession>
<feature type="domain" description="Histidine kinase" evidence="7">
    <location>
        <begin position="175"/>
        <end position="405"/>
    </location>
</feature>
<dbReference type="Gene3D" id="1.10.287.130">
    <property type="match status" value="1"/>
</dbReference>
<keyword evidence="3 5" id="KW-0597">Phosphoprotein</keyword>
<dbReference type="InterPro" id="IPR004358">
    <property type="entry name" value="Sig_transdc_His_kin-like_C"/>
</dbReference>
<dbReference type="SUPFAM" id="SSF55874">
    <property type="entry name" value="ATPase domain of HSP90 chaperone/DNA topoisomerase II/histidine kinase"/>
    <property type="match status" value="1"/>
</dbReference>
<name>A0A444IRK8_9BACT</name>
<feature type="domain" description="Response regulatory" evidence="8">
    <location>
        <begin position="592"/>
        <end position="707"/>
    </location>
</feature>
<evidence type="ECO:0000313" key="9">
    <source>
        <dbReference type="EMBL" id="RWX43528.1"/>
    </source>
</evidence>
<dbReference type="CDD" id="cd00156">
    <property type="entry name" value="REC"/>
    <property type="match status" value="1"/>
</dbReference>
<dbReference type="Pfam" id="PF00512">
    <property type="entry name" value="HisKA"/>
    <property type="match status" value="1"/>
</dbReference>
<dbReference type="Pfam" id="PF02518">
    <property type="entry name" value="HATPase_c"/>
    <property type="match status" value="1"/>
</dbReference>
<dbReference type="Gene3D" id="3.30.450.40">
    <property type="match status" value="1"/>
</dbReference>
<evidence type="ECO:0000259" key="7">
    <source>
        <dbReference type="PROSITE" id="PS50109"/>
    </source>
</evidence>
<dbReference type="PROSITE" id="PS50109">
    <property type="entry name" value="HIS_KIN"/>
    <property type="match status" value="1"/>
</dbReference>
<dbReference type="InterPro" id="IPR003594">
    <property type="entry name" value="HATPase_dom"/>
</dbReference>
<feature type="domain" description="Response regulatory" evidence="8">
    <location>
        <begin position="469"/>
        <end position="583"/>
    </location>
</feature>
<dbReference type="SMART" id="SM00388">
    <property type="entry name" value="HisKA"/>
    <property type="match status" value="1"/>
</dbReference>
<dbReference type="InterPro" id="IPR036890">
    <property type="entry name" value="HATPase_C_sf"/>
</dbReference>
<protein>
    <recommendedName>
        <fullName evidence="2">histidine kinase</fullName>
        <ecNumber evidence="2">2.7.13.3</ecNumber>
    </recommendedName>
</protein>
<sequence length="855" mass="96205">MPDDYIQVRSGLGARKPNDILVVPFVYNDSVKAVLELGTFTGFTELQISFLENVGEKLAVAINGAQARNQLQKALAITTEQTDILQAQQDELKTANEELEEQTQRLRASEEELQANQDQLMATNEELEEKNSSLNRQKEKIEQANEDLKISRIEIERKAEEVTKASKYKSEFLANMSHELRTPLNSLLLLAQTLEENRKGNLTEDDVESIKIIRRSGKDLLYLINDILDLSKIEAGQMILVQDDILISELLAELKSTFLHLAEKKGLPLHFILAEDVPNVIRSDRKRIDQILKNLLSNALKFTERGAITVSVSLCTDPSAFLDIIGQDIIALSVQDSGIGIPQDKQKVIFEAFQQADGGTARKYGGTGLGLSISRELAELLGGEIQMESKEGEGSVFSLYLPFSLSKSIPKQMMESWGGVSLERAALPWLLRSDEMSDEVIDKMIDKKTEGKQAYIADDRENILENDRIVLVIEDDARFADLLVQKCHDKGLKCIAAPRGEDGLQLAEEYLPTAIILDLKLPGISGWEVLEALKNQMKTRHIPVHIISADEVGGLAARNKGVVDALQKPVSQEQLEIAFVNIRETSQQQISKLLVADPDAEQRKAVISLIGNNDVQSEEAGSGQEVIERLTHHDYDCLVMGFDFSDMSGLALLQQLKSDKVVLPPVIIYTDRKLSREETEEFRQYAGSIIIKGLMSEERLLDEASLFLHRMISKLPETKQRMIRNLHEDDDIFQEKRILLVDDDMRNVFALAKVLRDRGMITVKAEDGIRALETLEQEDFDLVLMDIMMPVMDGYETIKKIREQPQYEDLPIIALTAKAMQEDRRRCLAVGANDYLAKPVDTERLLALLRLWLYS</sequence>
<feature type="modified residue" description="4-aspartylphosphate" evidence="5">
    <location>
        <position position="518"/>
    </location>
</feature>
<proteinExistence type="predicted"/>
<dbReference type="Gene3D" id="3.30.565.10">
    <property type="entry name" value="Histidine kinase-like ATPase, C-terminal domain"/>
    <property type="match status" value="1"/>
</dbReference>
<dbReference type="PROSITE" id="PS50110">
    <property type="entry name" value="RESPONSE_REGULATORY"/>
    <property type="match status" value="3"/>
</dbReference>
<keyword evidence="4" id="KW-0902">Two-component regulatory system</keyword>
<dbReference type="SUPFAM" id="SSF52172">
    <property type="entry name" value="CheY-like"/>
    <property type="match status" value="3"/>
</dbReference>
<dbReference type="SMART" id="SM00448">
    <property type="entry name" value="REC"/>
    <property type="match status" value="3"/>
</dbReference>
<dbReference type="PANTHER" id="PTHR45339">
    <property type="entry name" value="HYBRID SIGNAL TRANSDUCTION HISTIDINE KINASE J"/>
    <property type="match status" value="1"/>
</dbReference>
<dbReference type="GO" id="GO:0000155">
    <property type="term" value="F:phosphorelay sensor kinase activity"/>
    <property type="evidence" value="ECO:0007669"/>
    <property type="project" value="InterPro"/>
</dbReference>
<evidence type="ECO:0000256" key="5">
    <source>
        <dbReference type="PROSITE-ProRule" id="PRU00169"/>
    </source>
</evidence>
<keyword evidence="9" id="KW-0808">Transferase</keyword>
<evidence type="ECO:0000259" key="8">
    <source>
        <dbReference type="PROSITE" id="PS50110"/>
    </source>
</evidence>
<comment type="caution">
    <text evidence="5">Lacks conserved residue(s) required for the propagation of feature annotation.</text>
</comment>
<dbReference type="InterPro" id="IPR011006">
    <property type="entry name" value="CheY-like_superfamily"/>
</dbReference>
<dbReference type="Pfam" id="PF00072">
    <property type="entry name" value="Response_reg"/>
    <property type="match status" value="3"/>
</dbReference>
<dbReference type="SUPFAM" id="SSF55781">
    <property type="entry name" value="GAF domain-like"/>
    <property type="match status" value="1"/>
</dbReference>
<dbReference type="InterPro" id="IPR005467">
    <property type="entry name" value="His_kinase_dom"/>
</dbReference>
<comment type="catalytic activity">
    <reaction evidence="1">
        <text>ATP + protein L-histidine = ADP + protein N-phospho-L-histidine.</text>
        <dbReference type="EC" id="2.7.13.3"/>
    </reaction>
</comment>
<organism evidence="9 10">
    <name type="scientific">Candidatus Electrothrix aarhusensis</name>
    <dbReference type="NCBI Taxonomy" id="1859131"/>
    <lineage>
        <taxon>Bacteria</taxon>
        <taxon>Pseudomonadati</taxon>
        <taxon>Thermodesulfobacteriota</taxon>
        <taxon>Desulfobulbia</taxon>
        <taxon>Desulfobulbales</taxon>
        <taxon>Desulfobulbaceae</taxon>
        <taxon>Candidatus Electrothrix</taxon>
    </lineage>
</organism>